<keyword evidence="1" id="KW-0812">Transmembrane</keyword>
<feature type="transmembrane region" description="Helical" evidence="1">
    <location>
        <begin position="6"/>
        <end position="24"/>
    </location>
</feature>
<organism evidence="3 4">
    <name type="scientific">Metasolibacillus meyeri</name>
    <dbReference type="NCBI Taxonomy" id="1071052"/>
    <lineage>
        <taxon>Bacteria</taxon>
        <taxon>Bacillati</taxon>
        <taxon>Bacillota</taxon>
        <taxon>Bacilli</taxon>
        <taxon>Bacillales</taxon>
        <taxon>Caryophanaceae</taxon>
        <taxon>Metasolibacillus</taxon>
    </lineage>
</organism>
<evidence type="ECO:0000313" key="3">
    <source>
        <dbReference type="EMBL" id="MEC1177787.1"/>
    </source>
</evidence>
<feature type="transmembrane region" description="Helical" evidence="1">
    <location>
        <begin position="191"/>
        <end position="212"/>
    </location>
</feature>
<keyword evidence="4" id="KW-1185">Reference proteome</keyword>
<evidence type="ECO:0000259" key="2">
    <source>
        <dbReference type="Pfam" id="PF14501"/>
    </source>
</evidence>
<name>A0AAW9NKK8_9BACL</name>
<dbReference type="Pfam" id="PF14501">
    <property type="entry name" value="HATPase_c_5"/>
    <property type="match status" value="1"/>
</dbReference>
<feature type="transmembrane region" description="Helical" evidence="1">
    <location>
        <begin position="153"/>
        <end position="171"/>
    </location>
</feature>
<feature type="domain" description="Sensor histidine kinase NatK-like C-terminal" evidence="2">
    <location>
        <begin position="337"/>
        <end position="434"/>
    </location>
</feature>
<dbReference type="PANTHER" id="PTHR40448:SF1">
    <property type="entry name" value="TWO-COMPONENT SENSOR HISTIDINE KINASE"/>
    <property type="match status" value="1"/>
</dbReference>
<keyword evidence="1" id="KW-1133">Transmembrane helix</keyword>
<feature type="transmembrane region" description="Helical" evidence="1">
    <location>
        <begin position="114"/>
        <end position="141"/>
    </location>
</feature>
<proteinExistence type="predicted"/>
<comment type="caution">
    <text evidence="3">The sequence shown here is derived from an EMBL/GenBank/DDBJ whole genome shotgun (WGS) entry which is preliminary data.</text>
</comment>
<dbReference type="RefSeq" id="WP_326122254.1">
    <property type="nucleotide sequence ID" value="NZ_JARSFG010000007.1"/>
</dbReference>
<evidence type="ECO:0000256" key="1">
    <source>
        <dbReference type="SAM" id="Phobius"/>
    </source>
</evidence>
<evidence type="ECO:0000313" key="4">
    <source>
        <dbReference type="Proteomes" id="UP001344888"/>
    </source>
</evidence>
<dbReference type="PANTHER" id="PTHR40448">
    <property type="entry name" value="TWO-COMPONENT SENSOR HISTIDINE KINASE"/>
    <property type="match status" value="1"/>
</dbReference>
<sequence>MLFYQLATFICIGIGHIYLFNLFAGNTKAPMSFTVFLSVLLCLLLNIIIPLFGMMELNIVVLLAFLVLLGTMYKKHTLTHTIYFALISIVLYTGVRNGLFTISLDLYMDSPFNYYIWTNLAIGFYVALGMLIVLFLMRNWIASAGDYLIHSKLYIPSFIFLMISLILLLIINYPTIQVLAEINVRYGRQLYVVILLMMIILLLITTVSIYVSKERLIDKYEKSQHQQLMEYVEKLEFMHDELATFRHDYSNLLLSLEASIHANDLQQIKQIYEYTIAPTAVMMNHQQLELTKLAHIQQPELKSILSVKTLTAQRQQITVHLDIPQNIKQVAMSIGPFIRVISVLLDNAIEEAVKSTAKTMQIALFEVKDVQYFIVRNSVDSEEIEVEQLYTKNYSTKGNQRGYGLFSVQRIVKQYPNTTLLTSVDTGMFSQELIVKK</sequence>
<dbReference type="InterPro" id="IPR032834">
    <property type="entry name" value="NatK-like_C"/>
</dbReference>
<dbReference type="AlphaFoldDB" id="A0AAW9NKK8"/>
<gene>
    <name evidence="3" type="ORF">P9B03_04760</name>
</gene>
<dbReference type="GO" id="GO:0042802">
    <property type="term" value="F:identical protein binding"/>
    <property type="evidence" value="ECO:0007669"/>
    <property type="project" value="TreeGrafter"/>
</dbReference>
<keyword evidence="1" id="KW-0472">Membrane</keyword>
<feature type="transmembrane region" description="Helical" evidence="1">
    <location>
        <begin position="55"/>
        <end position="73"/>
    </location>
</feature>
<protein>
    <submittedName>
        <fullName evidence="3">GHKL domain-containing protein</fullName>
    </submittedName>
</protein>
<dbReference type="EMBL" id="JARSFG010000007">
    <property type="protein sequence ID" value="MEC1177787.1"/>
    <property type="molecule type" value="Genomic_DNA"/>
</dbReference>
<dbReference type="Gene3D" id="3.30.565.10">
    <property type="entry name" value="Histidine kinase-like ATPase, C-terminal domain"/>
    <property type="match status" value="1"/>
</dbReference>
<dbReference type="InterPro" id="IPR036890">
    <property type="entry name" value="HATPase_C_sf"/>
</dbReference>
<dbReference type="Proteomes" id="UP001344888">
    <property type="component" value="Unassembled WGS sequence"/>
</dbReference>
<accession>A0AAW9NKK8</accession>
<reference evidence="3 4" key="1">
    <citation type="submission" date="2023-03" db="EMBL/GenBank/DDBJ databases">
        <title>Bacillus Genome Sequencing.</title>
        <authorList>
            <person name="Dunlap C."/>
        </authorList>
    </citation>
    <scope>NUCLEOTIDE SEQUENCE [LARGE SCALE GENOMIC DNA]</scope>
    <source>
        <strain evidence="3 4">B-59205</strain>
    </source>
</reference>
<dbReference type="SUPFAM" id="SSF55874">
    <property type="entry name" value="ATPase domain of HSP90 chaperone/DNA topoisomerase II/histidine kinase"/>
    <property type="match status" value="1"/>
</dbReference>
<feature type="transmembrane region" description="Helical" evidence="1">
    <location>
        <begin position="82"/>
        <end position="102"/>
    </location>
</feature>